<evidence type="ECO:0000313" key="5">
    <source>
        <dbReference type="Proteomes" id="UP000093695"/>
    </source>
</evidence>
<gene>
    <name evidence="4" type="ORF">SD37_30610</name>
</gene>
<dbReference type="Gene3D" id="3.40.605.10">
    <property type="entry name" value="Aldehyde Dehydrogenase, Chain A, domain 1"/>
    <property type="match status" value="3"/>
</dbReference>
<feature type="domain" description="Aldehyde dehydrogenase" evidence="3">
    <location>
        <begin position="165"/>
        <end position="378"/>
    </location>
</feature>
<keyword evidence="1" id="KW-0560">Oxidoreductase</keyword>
<sequence>MDHPRLAVENPATGQPITTVPDAGPAEVDKAVRAAVRAWPAWRASERHAALMSCAVVVEEVAPVLAPVLTEEQGKPLREAETEFAEAAALFRHFAGAPPLAGHGPVAAITPWHLPVRLAAADLAPSFAAGDTVVLAPSPHTPLTTLYLGRMLAEVLPPGVLTVLTGRDPVGARLAGAPGLKRLTRERGGNDPAIVLPGTDPGAIAEKLFWSAFTNCGQLSMAVKRVYAVGSAYDGVVEALAALAERTVVGDGRKPGTQLGPVNNRRQYDRVAGLVEEARTDGARIATGGRLGGPGYFFAPAILAEAHDGMRVVREEQFGPALPIVRCSTVDEAVGLANATTPGSRGSVWGTDEEHVAEVAARLERGTVWLNEHPATPAFSTASRGLNAGGIRG</sequence>
<dbReference type="KEGG" id="aori:SD37_30610"/>
<keyword evidence="5" id="KW-1185">Reference proteome</keyword>
<accession>A0A193C517</accession>
<dbReference type="InterPro" id="IPR015590">
    <property type="entry name" value="Aldehyde_DH_dom"/>
</dbReference>
<evidence type="ECO:0000256" key="2">
    <source>
        <dbReference type="SAM" id="MobiDB-lite"/>
    </source>
</evidence>
<dbReference type="eggNOG" id="COG1012">
    <property type="taxonomic scope" value="Bacteria"/>
</dbReference>
<dbReference type="AlphaFoldDB" id="A0A193C517"/>
<dbReference type="InterPro" id="IPR016161">
    <property type="entry name" value="Ald_DH/histidinol_DH"/>
</dbReference>
<evidence type="ECO:0000313" key="4">
    <source>
        <dbReference type="EMBL" id="ANN19544.1"/>
    </source>
</evidence>
<dbReference type="SUPFAM" id="SSF53720">
    <property type="entry name" value="ALDH-like"/>
    <property type="match status" value="1"/>
</dbReference>
<evidence type="ECO:0000256" key="1">
    <source>
        <dbReference type="ARBA" id="ARBA00023002"/>
    </source>
</evidence>
<dbReference type="GO" id="GO:0016620">
    <property type="term" value="F:oxidoreductase activity, acting on the aldehyde or oxo group of donors, NAD or NADP as acceptor"/>
    <property type="evidence" value="ECO:0007669"/>
    <property type="project" value="InterPro"/>
</dbReference>
<name>A0A193C517_AMYOR</name>
<dbReference type="InterPro" id="IPR016163">
    <property type="entry name" value="Ald_DH_C"/>
</dbReference>
<dbReference type="Pfam" id="PF00171">
    <property type="entry name" value="Aldedh"/>
    <property type="match status" value="1"/>
</dbReference>
<proteinExistence type="predicted"/>
<dbReference type="InterPro" id="IPR016162">
    <property type="entry name" value="Ald_DH_N"/>
</dbReference>
<protein>
    <submittedName>
        <fullName evidence="4">Aldehyde dehydrogenase</fullName>
    </submittedName>
</protein>
<organism evidence="4 5">
    <name type="scientific">Amycolatopsis orientalis</name>
    <name type="common">Nocardia orientalis</name>
    <dbReference type="NCBI Taxonomy" id="31958"/>
    <lineage>
        <taxon>Bacteria</taxon>
        <taxon>Bacillati</taxon>
        <taxon>Actinomycetota</taxon>
        <taxon>Actinomycetes</taxon>
        <taxon>Pseudonocardiales</taxon>
        <taxon>Pseudonocardiaceae</taxon>
        <taxon>Amycolatopsis</taxon>
    </lineage>
</organism>
<dbReference type="RefSeq" id="WP_044855566.1">
    <property type="nucleotide sequence ID" value="NZ_CP016174.1"/>
</dbReference>
<dbReference type="STRING" id="31958.SD37_30610"/>
<feature type="region of interest" description="Disordered" evidence="2">
    <location>
        <begin position="1"/>
        <end position="23"/>
    </location>
</feature>
<dbReference type="PANTHER" id="PTHR11699">
    <property type="entry name" value="ALDEHYDE DEHYDROGENASE-RELATED"/>
    <property type="match status" value="1"/>
</dbReference>
<evidence type="ECO:0000259" key="3">
    <source>
        <dbReference type="Pfam" id="PF00171"/>
    </source>
</evidence>
<dbReference type="EMBL" id="CP016174">
    <property type="protein sequence ID" value="ANN19544.1"/>
    <property type="molecule type" value="Genomic_DNA"/>
</dbReference>
<reference evidence="4 5" key="1">
    <citation type="journal article" date="2015" name="Genome Announc.">
        <title>Draft Genome Sequence of Norvancomycin-Producing Strain Amycolatopsis orientalis CPCC200066.</title>
        <authorList>
            <person name="Lei X."/>
            <person name="Yuan F."/>
            <person name="Shi Y."/>
            <person name="Li X."/>
            <person name="Wang L."/>
            <person name="Hong B."/>
        </authorList>
    </citation>
    <scope>NUCLEOTIDE SEQUENCE [LARGE SCALE GENOMIC DNA]</scope>
    <source>
        <strain evidence="4 5">B-37</strain>
    </source>
</reference>
<dbReference type="Proteomes" id="UP000093695">
    <property type="component" value="Chromosome"/>
</dbReference>
<dbReference type="Gene3D" id="3.40.309.10">
    <property type="entry name" value="Aldehyde Dehydrogenase, Chain A, domain 2"/>
    <property type="match status" value="1"/>
</dbReference>